<gene>
    <name evidence="1" type="ORF">FKV68_30270</name>
</gene>
<name>A0A859QSC2_9HYPH</name>
<evidence type="ECO:0000313" key="1">
    <source>
        <dbReference type="EMBL" id="QLL65600.1"/>
    </source>
</evidence>
<dbReference type="EMBL" id="CP041241">
    <property type="protein sequence ID" value="QLL65600.1"/>
    <property type="molecule type" value="Genomic_DNA"/>
</dbReference>
<reference evidence="1 2" key="1">
    <citation type="submission" date="2019-06" db="EMBL/GenBank/DDBJ databases">
        <title>Complete genome sequence of Ensifer mexicanus ITTG R7 isolated from nodules of Acacia angustissima (Mill.) Kuntze.</title>
        <authorList>
            <person name="Rincon-Rosales R."/>
            <person name="Rogel M.A."/>
            <person name="Guerrero G."/>
            <person name="Rincon-Molina C.I."/>
            <person name="Lopez-Lopez A."/>
            <person name="Martinez-Romero E."/>
        </authorList>
    </citation>
    <scope>NUCLEOTIDE SEQUENCE [LARGE SCALE GENOMIC DNA]</scope>
    <source>
        <strain evidence="1 2">ITTG R7</strain>
        <plasmid evidence="2">pemeittgr7c</plasmid>
    </source>
</reference>
<keyword evidence="2" id="KW-1185">Reference proteome</keyword>
<dbReference type="Proteomes" id="UP000510721">
    <property type="component" value="Plasmid pEmeITTGR7c"/>
</dbReference>
<keyword evidence="1" id="KW-0614">Plasmid</keyword>
<accession>A0A859QSC2</accession>
<dbReference type="KEGG" id="emx:FKV68_30270"/>
<sequence>MRAGSCFSGAGNGCRFPASRPAVPSLANRAHPAICRGAETERCQRGMRKSVYGFPPASRANALESITFMIYVDRT</sequence>
<protein>
    <submittedName>
        <fullName evidence="1">Uncharacterized protein</fullName>
    </submittedName>
</protein>
<organism evidence="1 2">
    <name type="scientific">Sinorhizobium mexicanum</name>
    <dbReference type="NCBI Taxonomy" id="375549"/>
    <lineage>
        <taxon>Bacteria</taxon>
        <taxon>Pseudomonadati</taxon>
        <taxon>Pseudomonadota</taxon>
        <taxon>Alphaproteobacteria</taxon>
        <taxon>Hyphomicrobiales</taxon>
        <taxon>Rhizobiaceae</taxon>
        <taxon>Sinorhizobium/Ensifer group</taxon>
        <taxon>Sinorhizobium</taxon>
    </lineage>
</organism>
<proteinExistence type="predicted"/>
<geneLocation type="plasmid" evidence="2">
    <name>pemeittgr7c</name>
</geneLocation>
<evidence type="ECO:0000313" key="2">
    <source>
        <dbReference type="Proteomes" id="UP000510721"/>
    </source>
</evidence>
<dbReference type="AlphaFoldDB" id="A0A859QSC2"/>